<organism evidence="1 2">
    <name type="scientific">Anoxybacterium hadale</name>
    <dbReference type="NCBI Taxonomy" id="3408580"/>
    <lineage>
        <taxon>Bacteria</taxon>
        <taxon>Bacillati</taxon>
        <taxon>Bacillota</taxon>
        <taxon>Clostridia</taxon>
        <taxon>Peptostreptococcales</taxon>
        <taxon>Anaerovoracaceae</taxon>
        <taxon>Anoxybacterium</taxon>
    </lineage>
</organism>
<protein>
    <submittedName>
        <fullName evidence="1">Sodium-dependent transporter</fullName>
    </submittedName>
</protein>
<dbReference type="EMBL" id="CP042469">
    <property type="protein sequence ID" value="QOX61949.1"/>
    <property type="molecule type" value="Genomic_DNA"/>
</dbReference>
<accession>A0ACD1A6E6</accession>
<evidence type="ECO:0000313" key="1">
    <source>
        <dbReference type="EMBL" id="QOX61949.1"/>
    </source>
</evidence>
<keyword evidence="2" id="KW-1185">Reference proteome</keyword>
<reference evidence="1" key="1">
    <citation type="submission" date="2019-08" db="EMBL/GenBank/DDBJ databases">
        <title>Genome sequence of Clostridiales bacterium MT110.</title>
        <authorList>
            <person name="Cao J."/>
        </authorList>
    </citation>
    <scope>NUCLEOTIDE SEQUENCE</scope>
    <source>
        <strain evidence="1">MT110</strain>
    </source>
</reference>
<sequence length="456" mass="49544">MKHSDKIGQPRDQFKSRLGFIMAAAGSAVGLGSIWRFPYVVGENGGGAYMIIYMLALIIIGIPVMVAEFVIGRNSGKNAVDAYAHYSKKYKIVGVFSMLVPSIILSFYCVVGGWAIMYLYLTLAGKLTDLTPQGYTEMFAASSSDMLLSGFFFLLFGVLAILVVCKGISQGIEKVCSILMPALFIIMVALSILGSLLPGGMEGIKWYLMPDFSKVNSRTFVDAVGQVFFTMSLGMGIMVTYASYLKKDEDMPKAATITVVFDTLVSVLAGFAIFPAVFAFGLAPSSGPGLVFITLPNVFAHLPFGIAAAIGFYLLLIFAALPSAISLLEVPVSYVIEKYHISRVKAAVGVGFLIMLIGIPTLLSFGPWSDIKVFGYNFFDLYDYVTSNIALPIIGLAGSLILGFTWSKKVVMDEVTNHGRIKFGLKNIWYFSVKYISPILLIIIFITSIGMLKSEL</sequence>
<gene>
    <name evidence="1" type="ORF">FRZ06_00545</name>
</gene>
<proteinExistence type="predicted"/>
<dbReference type="Proteomes" id="UP000594014">
    <property type="component" value="Chromosome"/>
</dbReference>
<name>A0ACD1A6E6_9FIRM</name>
<evidence type="ECO:0000313" key="2">
    <source>
        <dbReference type="Proteomes" id="UP000594014"/>
    </source>
</evidence>